<dbReference type="Pfam" id="PF03706">
    <property type="entry name" value="LPG_synthase_TM"/>
    <property type="match status" value="1"/>
</dbReference>
<comment type="caution">
    <text evidence="7">The sequence shown here is derived from an EMBL/GenBank/DDBJ whole genome shotgun (WGS) entry which is preliminary data.</text>
</comment>
<evidence type="ECO:0000256" key="4">
    <source>
        <dbReference type="ARBA" id="ARBA00022989"/>
    </source>
</evidence>
<sequence length="309" mass="32731">MAAPKDYRFLVRWGGRAIVVVALIFLAWKAREHWAVLSTWSPTPRTAGLLFACSVAYGVGMMFIGESWHQILSGVAEGRLSRFVTWPSFGVTQVAKYLPGNVFHYVGRHVWLKQQGVTHRAALTATAWEVVLMASTALGVAALLLMFWPIEIASLPAATVSLAASAVAAVLLLVLILVQVAGRRISRLQPFVPAQTALVLSPFALLGFFGLQGTVFYLLFHAVDATPVVAVAAIANLAWLVGYATPGAPGGIGSREALLVAMITPLAGPSNALILAALFRLVTTLGDFVCFALSSLVARAAPAERATAA</sequence>
<proteinExistence type="predicted"/>
<evidence type="ECO:0000256" key="1">
    <source>
        <dbReference type="ARBA" id="ARBA00004651"/>
    </source>
</evidence>
<gene>
    <name evidence="7" type="ORF">DJ019_09700</name>
</gene>
<keyword evidence="3 6" id="KW-0812">Transmembrane</keyword>
<feature type="transmembrane region" description="Helical" evidence="6">
    <location>
        <begin position="130"/>
        <end position="150"/>
    </location>
</feature>
<dbReference type="GO" id="GO:0005886">
    <property type="term" value="C:plasma membrane"/>
    <property type="evidence" value="ECO:0007669"/>
    <property type="project" value="UniProtKB-SubCell"/>
</dbReference>
<dbReference type="RefSeq" id="WP_111275813.1">
    <property type="nucleotide sequence ID" value="NZ_QFYS01000003.1"/>
</dbReference>
<dbReference type="Proteomes" id="UP000249524">
    <property type="component" value="Unassembled WGS sequence"/>
</dbReference>
<feature type="transmembrane region" description="Helical" evidence="6">
    <location>
        <begin position="156"/>
        <end position="178"/>
    </location>
</feature>
<protein>
    <submittedName>
        <fullName evidence="7">Uncharacterized protein</fullName>
    </submittedName>
</protein>
<keyword evidence="5 6" id="KW-0472">Membrane</keyword>
<evidence type="ECO:0000256" key="5">
    <source>
        <dbReference type="ARBA" id="ARBA00023136"/>
    </source>
</evidence>
<organism evidence="7 8">
    <name type="scientific">Phenylobacterium kunshanense</name>
    <dbReference type="NCBI Taxonomy" id="1445034"/>
    <lineage>
        <taxon>Bacteria</taxon>
        <taxon>Pseudomonadati</taxon>
        <taxon>Pseudomonadota</taxon>
        <taxon>Alphaproteobacteria</taxon>
        <taxon>Caulobacterales</taxon>
        <taxon>Caulobacteraceae</taxon>
        <taxon>Phenylobacterium</taxon>
    </lineage>
</organism>
<feature type="transmembrane region" description="Helical" evidence="6">
    <location>
        <begin position="9"/>
        <end position="28"/>
    </location>
</feature>
<evidence type="ECO:0000313" key="7">
    <source>
        <dbReference type="EMBL" id="RAK66505.1"/>
    </source>
</evidence>
<comment type="subcellular location">
    <subcellularLocation>
        <location evidence="1">Cell membrane</location>
        <topology evidence="1">Multi-pass membrane protein</topology>
    </subcellularLocation>
</comment>
<dbReference type="InterPro" id="IPR022791">
    <property type="entry name" value="L-PG_synthase/AglD"/>
</dbReference>
<dbReference type="OrthoDB" id="2542372at2"/>
<evidence type="ECO:0000256" key="3">
    <source>
        <dbReference type="ARBA" id="ARBA00022692"/>
    </source>
</evidence>
<keyword evidence="4 6" id="KW-1133">Transmembrane helix</keyword>
<evidence type="ECO:0000256" key="2">
    <source>
        <dbReference type="ARBA" id="ARBA00022475"/>
    </source>
</evidence>
<keyword evidence="2" id="KW-1003">Cell membrane</keyword>
<accession>A0A328BIL9</accession>
<feature type="transmembrane region" description="Helical" evidence="6">
    <location>
        <begin position="48"/>
        <end position="65"/>
    </location>
</feature>
<reference evidence="7 8" key="1">
    <citation type="submission" date="2018-05" db="EMBL/GenBank/DDBJ databases">
        <authorList>
            <person name="Lanie J.A."/>
            <person name="Ng W.-L."/>
            <person name="Kazmierczak K.M."/>
            <person name="Andrzejewski T.M."/>
            <person name="Davidsen T.M."/>
            <person name="Wayne K.J."/>
            <person name="Tettelin H."/>
            <person name="Glass J.I."/>
            <person name="Rusch D."/>
            <person name="Podicherti R."/>
            <person name="Tsui H.-C.T."/>
            <person name="Winkler M.E."/>
        </authorList>
    </citation>
    <scope>NUCLEOTIDE SEQUENCE [LARGE SCALE GENOMIC DNA]</scope>
    <source>
        <strain evidence="7 8">BUT-10</strain>
    </source>
</reference>
<evidence type="ECO:0000256" key="6">
    <source>
        <dbReference type="SAM" id="Phobius"/>
    </source>
</evidence>
<dbReference type="EMBL" id="QFYS01000003">
    <property type="protein sequence ID" value="RAK66505.1"/>
    <property type="molecule type" value="Genomic_DNA"/>
</dbReference>
<keyword evidence="8" id="KW-1185">Reference proteome</keyword>
<name>A0A328BIL9_9CAUL</name>
<feature type="transmembrane region" description="Helical" evidence="6">
    <location>
        <begin position="198"/>
        <end position="219"/>
    </location>
</feature>
<evidence type="ECO:0000313" key="8">
    <source>
        <dbReference type="Proteomes" id="UP000249524"/>
    </source>
</evidence>
<feature type="transmembrane region" description="Helical" evidence="6">
    <location>
        <begin position="225"/>
        <end position="245"/>
    </location>
</feature>
<feature type="transmembrane region" description="Helical" evidence="6">
    <location>
        <begin position="257"/>
        <end position="279"/>
    </location>
</feature>
<dbReference type="AlphaFoldDB" id="A0A328BIL9"/>